<sequence>MGFMQWKMVDGGLLVGQPAVGLGYDAISDRHQRTRCKAVLFDLDGTLVKTKSGSLHAQDETDWVWWDPIVPSRLRKLYKEEGTVIVIVTNQGRLTTPKGDEAPEAALFKAKLDDICSQLDVPVVIYAACANDKWRKPRLGCWHKMQDDFKELGFFSIPWERAVLVGDAAGRETDHADADWHFSLNAAIDFHTPEEFFLHAIPEHRNHMFDPVSHLCLQPEDDDEVDKALFQILEQESPAALVMLIGLPGSGKTTFFRARVLKSYRVAYINPRGGTTTTTQASKSPLEIAQQHLREGKHVVVDDLHTRASERNSWVTLARNHSARTVAIFFTAPLDLCIHNDAVRALGTLSNDANEKRPVYPRNRFKLLAKEFEPPTTTSEDFDAVFEVGFRVSFT</sequence>
<keyword evidence="2" id="KW-1185">Reference proteome</keyword>
<dbReference type="InterPro" id="IPR027417">
    <property type="entry name" value="P-loop_NTPase"/>
</dbReference>
<dbReference type="InterPro" id="IPR036412">
    <property type="entry name" value="HAD-like_sf"/>
</dbReference>
<evidence type="ECO:0000313" key="2">
    <source>
        <dbReference type="Proteomes" id="UP000244855"/>
    </source>
</evidence>
<dbReference type="GO" id="GO:0046403">
    <property type="term" value="F:polynucleotide 3'-phosphatase activity"/>
    <property type="evidence" value="ECO:0007669"/>
    <property type="project" value="TreeGrafter"/>
</dbReference>
<dbReference type="Gene3D" id="3.40.50.1000">
    <property type="entry name" value="HAD superfamily/HAD-like"/>
    <property type="match status" value="1"/>
</dbReference>
<dbReference type="Pfam" id="PF08645">
    <property type="entry name" value="PNK3P"/>
    <property type="match status" value="1"/>
</dbReference>
<dbReference type="InterPro" id="IPR013954">
    <property type="entry name" value="PNK3P"/>
</dbReference>
<dbReference type="GO" id="GO:0003690">
    <property type="term" value="F:double-stranded DNA binding"/>
    <property type="evidence" value="ECO:0007669"/>
    <property type="project" value="TreeGrafter"/>
</dbReference>
<dbReference type="InterPro" id="IPR023214">
    <property type="entry name" value="HAD_sf"/>
</dbReference>
<accession>A0A2V1D362</accession>
<dbReference type="PANTHER" id="PTHR12083">
    <property type="entry name" value="BIFUNCTIONAL POLYNUCLEOTIDE PHOSPHATASE/KINASE"/>
    <property type="match status" value="1"/>
</dbReference>
<dbReference type="Pfam" id="PF13671">
    <property type="entry name" value="AAA_33"/>
    <property type="match status" value="1"/>
</dbReference>
<organism evidence="1 2">
    <name type="scientific">Periconia macrospinosa</name>
    <dbReference type="NCBI Taxonomy" id="97972"/>
    <lineage>
        <taxon>Eukaryota</taxon>
        <taxon>Fungi</taxon>
        <taxon>Dikarya</taxon>
        <taxon>Ascomycota</taxon>
        <taxon>Pezizomycotina</taxon>
        <taxon>Dothideomycetes</taxon>
        <taxon>Pleosporomycetidae</taxon>
        <taxon>Pleosporales</taxon>
        <taxon>Massarineae</taxon>
        <taxon>Periconiaceae</taxon>
        <taxon>Periconia</taxon>
    </lineage>
</organism>
<name>A0A2V1D362_9PLEO</name>
<dbReference type="PANTHER" id="PTHR12083:SF9">
    <property type="entry name" value="BIFUNCTIONAL POLYNUCLEOTIDE PHOSPHATASE_KINASE"/>
    <property type="match status" value="1"/>
</dbReference>
<dbReference type="NCBIfam" id="TIGR01662">
    <property type="entry name" value="HAD-SF-IIIA"/>
    <property type="match status" value="1"/>
</dbReference>
<dbReference type="GO" id="GO:0046404">
    <property type="term" value="F:ATP-dependent polydeoxyribonucleotide 5'-hydroxyl-kinase activity"/>
    <property type="evidence" value="ECO:0007669"/>
    <property type="project" value="TreeGrafter"/>
</dbReference>
<dbReference type="SUPFAM" id="SSF56784">
    <property type="entry name" value="HAD-like"/>
    <property type="match status" value="1"/>
</dbReference>
<dbReference type="STRING" id="97972.A0A2V1D362"/>
<proteinExistence type="predicted"/>
<gene>
    <name evidence="1" type="ORF">DM02DRAFT_576318</name>
</gene>
<dbReference type="InterPro" id="IPR006549">
    <property type="entry name" value="HAD-SF_hydro_IIIA"/>
</dbReference>
<protein>
    <submittedName>
        <fullName evidence="1">PNK3P-domain-containing protein</fullName>
    </submittedName>
</protein>
<dbReference type="OrthoDB" id="19045at2759"/>
<dbReference type="Gene3D" id="3.40.50.300">
    <property type="entry name" value="P-loop containing nucleotide triphosphate hydrolases"/>
    <property type="match status" value="1"/>
</dbReference>
<evidence type="ECO:0000313" key="1">
    <source>
        <dbReference type="EMBL" id="PVH92059.1"/>
    </source>
</evidence>
<dbReference type="Proteomes" id="UP000244855">
    <property type="component" value="Unassembled WGS sequence"/>
</dbReference>
<dbReference type="AlphaFoldDB" id="A0A2V1D362"/>
<dbReference type="InterPro" id="IPR006551">
    <property type="entry name" value="Polynucleotide_phosphatase"/>
</dbReference>
<dbReference type="NCBIfam" id="TIGR01664">
    <property type="entry name" value="DNA-3'-Pase"/>
    <property type="match status" value="1"/>
</dbReference>
<dbReference type="SUPFAM" id="SSF52540">
    <property type="entry name" value="P-loop containing nucleoside triphosphate hydrolases"/>
    <property type="match status" value="1"/>
</dbReference>
<dbReference type="EMBL" id="KZ805729">
    <property type="protein sequence ID" value="PVH92059.1"/>
    <property type="molecule type" value="Genomic_DNA"/>
</dbReference>
<dbReference type="GO" id="GO:0006281">
    <property type="term" value="P:DNA repair"/>
    <property type="evidence" value="ECO:0007669"/>
    <property type="project" value="TreeGrafter"/>
</dbReference>
<reference evidence="1 2" key="1">
    <citation type="journal article" date="2018" name="Sci. Rep.">
        <title>Comparative genomics provides insights into the lifestyle and reveals functional heterogeneity of dark septate endophytic fungi.</title>
        <authorList>
            <person name="Knapp D.G."/>
            <person name="Nemeth J.B."/>
            <person name="Barry K."/>
            <person name="Hainaut M."/>
            <person name="Henrissat B."/>
            <person name="Johnson J."/>
            <person name="Kuo A."/>
            <person name="Lim J.H.P."/>
            <person name="Lipzen A."/>
            <person name="Nolan M."/>
            <person name="Ohm R.A."/>
            <person name="Tamas L."/>
            <person name="Grigoriev I.V."/>
            <person name="Spatafora J.W."/>
            <person name="Nagy L.G."/>
            <person name="Kovacs G.M."/>
        </authorList>
    </citation>
    <scope>NUCLEOTIDE SEQUENCE [LARGE SCALE GENOMIC DNA]</scope>
    <source>
        <strain evidence="1 2">DSE2036</strain>
    </source>
</reference>